<dbReference type="FunFam" id="1.10.1030.10:FF:000002">
    <property type="entry name" value="Carbamoyl-phosphate synthase large chain"/>
    <property type="match status" value="1"/>
</dbReference>
<dbReference type="GO" id="GO:0044205">
    <property type="term" value="P:'de novo' UMP biosynthetic process"/>
    <property type="evidence" value="ECO:0007669"/>
    <property type="project" value="UniProtKB-UniRule"/>
</dbReference>
<feature type="binding site" evidence="17">
    <location>
        <position position="284"/>
    </location>
    <ligand>
        <name>Mg(2+)</name>
        <dbReference type="ChEBI" id="CHEBI:18420"/>
        <label>1</label>
    </ligand>
</feature>
<feature type="binding site" evidence="17">
    <location>
        <position position="298"/>
    </location>
    <ligand>
        <name>Mn(2+)</name>
        <dbReference type="ChEBI" id="CHEBI:29035"/>
        <label>2</label>
    </ligand>
</feature>
<evidence type="ECO:0000256" key="8">
    <source>
        <dbReference type="ARBA" id="ARBA00022737"/>
    </source>
</evidence>
<proteinExistence type="inferred from homology"/>
<dbReference type="GO" id="GO:0004087">
    <property type="term" value="F:carbamoyl-phosphate synthase (ammonia) activity"/>
    <property type="evidence" value="ECO:0007669"/>
    <property type="project" value="UniProtKB-EC"/>
</dbReference>
<keyword evidence="11" id="KW-0460">Magnesium</keyword>
<feature type="binding site" evidence="17">
    <location>
        <position position="208"/>
    </location>
    <ligand>
        <name>ATP</name>
        <dbReference type="ChEBI" id="CHEBI:30616"/>
        <label>1</label>
    </ligand>
</feature>
<feature type="binding site" evidence="17">
    <location>
        <position position="820"/>
    </location>
    <ligand>
        <name>Mn(2+)</name>
        <dbReference type="ChEBI" id="CHEBI:29035"/>
        <label>3</label>
    </ligand>
</feature>
<feature type="binding site" evidence="17">
    <location>
        <position position="298"/>
    </location>
    <ligand>
        <name>Mn(2+)</name>
        <dbReference type="ChEBI" id="CHEBI:29035"/>
        <label>1</label>
    </ligand>
</feature>
<dbReference type="InterPro" id="IPR005483">
    <property type="entry name" value="CPSase_dom"/>
</dbReference>
<comment type="function">
    <text evidence="16">Small subunit of the glutamine-dependent carbamoyl phosphate synthetase (CPSase). CPSase catalyzes the formation of carbamoyl phosphate from the ammonia moiety of glutamine, carbonate, and phosphate donated by ATP, constituting the first step of the biosynthetic pathway leading to pyrimidine nucleotides. The large subunit (synthetase) binds the substrates ammonia (free or transferred from glutamine from the small subunit), hydrogencarbonate and ATP and carries out an ATP-coupled ligase reaction, activating hydrogencarbonate by forming carboxy phosphate which reacts with ammonia to form carbamoyl phosphate.</text>
</comment>
<protein>
    <recommendedName>
        <fullName evidence="17">Carbamoyl phosphate synthase large chain</fullName>
        <ecNumber evidence="17">6.3.4.16</ecNumber>
        <ecNumber evidence="17">6.3.5.5</ecNumber>
    </recommendedName>
    <alternativeName>
        <fullName evidence="17">Carbamoyl phosphate synthetase ammonia chain</fullName>
    </alternativeName>
</protein>
<feature type="domain" description="MGS-like" evidence="19">
    <location>
        <begin position="930"/>
        <end position="1063"/>
    </location>
</feature>
<dbReference type="HAMAP" id="MF_01210_A">
    <property type="entry name" value="CPSase_L_chain_A"/>
    <property type="match status" value="1"/>
</dbReference>
<keyword evidence="21" id="KW-1185">Reference proteome</keyword>
<dbReference type="GO" id="GO:0006526">
    <property type="term" value="P:L-arginine biosynthetic process"/>
    <property type="evidence" value="ECO:0007669"/>
    <property type="project" value="UniProtKB-UniRule"/>
</dbReference>
<feature type="binding site" evidence="17">
    <location>
        <position position="820"/>
    </location>
    <ligand>
        <name>Mg(2+)</name>
        <dbReference type="ChEBI" id="CHEBI:18420"/>
        <label>3</label>
    </ligand>
</feature>
<evidence type="ECO:0000313" key="21">
    <source>
        <dbReference type="Proteomes" id="UP000006094"/>
    </source>
</evidence>
<keyword evidence="8 17" id="KW-0677">Repeat</keyword>
<feature type="binding site" evidence="17">
    <location>
        <position position="832"/>
    </location>
    <ligand>
        <name>Mn(2+)</name>
        <dbReference type="ChEBI" id="CHEBI:29035"/>
        <label>4</label>
    </ligand>
</feature>
<dbReference type="InterPro" id="IPR058047">
    <property type="entry name" value="CPSase_preATP-grasp"/>
</dbReference>
<feature type="domain" description="ATP-grasp" evidence="18">
    <location>
        <begin position="671"/>
        <end position="861"/>
    </location>
</feature>
<evidence type="ECO:0000256" key="10">
    <source>
        <dbReference type="ARBA" id="ARBA00022840"/>
    </source>
</evidence>
<evidence type="ECO:0000259" key="18">
    <source>
        <dbReference type="PROSITE" id="PS50975"/>
    </source>
</evidence>
<feature type="binding site" evidence="17">
    <location>
        <position position="298"/>
    </location>
    <ligand>
        <name>ATP</name>
        <dbReference type="ChEBI" id="CHEBI:30616"/>
        <label>1</label>
    </ligand>
</feature>
<dbReference type="PANTHER" id="PTHR11405:SF53">
    <property type="entry name" value="CARBAMOYL-PHOSPHATE SYNTHASE [AMMONIA], MITOCHONDRIAL"/>
    <property type="match status" value="1"/>
</dbReference>
<keyword evidence="9 17" id="KW-0547">Nucleotide-binding</keyword>
<dbReference type="InterPro" id="IPR011761">
    <property type="entry name" value="ATP-grasp"/>
</dbReference>
<keyword evidence="6 17" id="KW-0028">Amino-acid biosynthesis</keyword>
<comment type="subunit">
    <text evidence="17">Composed of two chains; the small (or glutamine) chain promotes the hydrolysis of glutamine to ammonia, which is used by the large (or ammonia) chain to synthesize carbamoyl phosphate. Tetramer of heterodimers (alpha,beta)4.</text>
</comment>
<dbReference type="Gene3D" id="3.40.50.20">
    <property type="match status" value="2"/>
</dbReference>
<keyword evidence="7" id="KW-0479">Metal-binding</keyword>
<evidence type="ECO:0000256" key="12">
    <source>
        <dbReference type="ARBA" id="ARBA00022975"/>
    </source>
</evidence>
<comment type="similarity">
    <text evidence="3 17">Belongs to the CarB family.</text>
</comment>
<feature type="binding site" evidence="17">
    <location>
        <position position="241"/>
    </location>
    <ligand>
        <name>ATP</name>
        <dbReference type="ChEBI" id="CHEBI:30616"/>
        <label>1</label>
    </ligand>
</feature>
<feature type="binding site" evidence="17">
    <location>
        <position position="284"/>
    </location>
    <ligand>
        <name>ATP</name>
        <dbReference type="ChEBI" id="CHEBI:30616"/>
        <label>1</label>
    </ligand>
</feature>
<dbReference type="InterPro" id="IPR005480">
    <property type="entry name" value="CPSase_lsu_oligo"/>
</dbReference>
<evidence type="ECO:0000256" key="9">
    <source>
        <dbReference type="ARBA" id="ARBA00022741"/>
    </source>
</evidence>
<feature type="binding site" evidence="17">
    <location>
        <position position="215"/>
    </location>
    <ligand>
        <name>ATP</name>
        <dbReference type="ChEBI" id="CHEBI:30616"/>
        <label>1</label>
    </ligand>
</feature>
<dbReference type="GO" id="GO:0004088">
    <property type="term" value="F:carbamoyl-phosphate synthase (glutamine-hydrolyzing) activity"/>
    <property type="evidence" value="ECO:0007669"/>
    <property type="project" value="UniProtKB-UniRule"/>
</dbReference>
<accession>K0B2J3</accession>
<evidence type="ECO:0000256" key="2">
    <source>
        <dbReference type="ARBA" id="ARBA00005077"/>
    </source>
</evidence>
<dbReference type="Pfam" id="PF02142">
    <property type="entry name" value="MGS"/>
    <property type="match status" value="1"/>
</dbReference>
<evidence type="ECO:0000256" key="5">
    <source>
        <dbReference type="ARBA" id="ARBA00022598"/>
    </source>
</evidence>
<feature type="binding site" evidence="17">
    <location>
        <position position="300"/>
    </location>
    <ligand>
        <name>Mn(2+)</name>
        <dbReference type="ChEBI" id="CHEBI:29035"/>
        <label>2</label>
    </ligand>
</feature>
<feature type="region of interest" description="Carboxyphosphate synthetic domain" evidence="17">
    <location>
        <begin position="1"/>
        <end position="401"/>
    </location>
</feature>
<evidence type="ECO:0000256" key="4">
    <source>
        <dbReference type="ARBA" id="ARBA00022571"/>
    </source>
</evidence>
<feature type="binding site" evidence="17">
    <location>
        <position position="746"/>
    </location>
    <ligand>
        <name>ATP</name>
        <dbReference type="ChEBI" id="CHEBI:30616"/>
        <label>2</label>
    </ligand>
</feature>
<feature type="binding site" evidence="17">
    <location>
        <position position="832"/>
    </location>
    <ligand>
        <name>Mg(2+)</name>
        <dbReference type="ChEBI" id="CHEBI:18420"/>
        <label>3</label>
    </ligand>
</feature>
<dbReference type="Pfam" id="PF25596">
    <property type="entry name" value="CPSase_L_D1"/>
    <property type="match status" value="2"/>
</dbReference>
<feature type="binding site" evidence="17">
    <location>
        <position position="820"/>
    </location>
    <ligand>
        <name>ATP</name>
        <dbReference type="ChEBI" id="CHEBI:30616"/>
        <label>2</label>
    </ligand>
</feature>
<feature type="region of interest" description="Carbamoyl phosphate synthetic domain" evidence="17">
    <location>
        <begin position="547"/>
        <end position="929"/>
    </location>
</feature>
<dbReference type="FunFam" id="3.30.470.20:FF:000001">
    <property type="entry name" value="Carbamoyl-phosphate synthase large chain"/>
    <property type="match status" value="1"/>
</dbReference>
<organism evidence="20 21">
    <name type="scientific">Gottschalkia acidurici (strain ATCC 7906 / DSM 604 / BCRC 14475 / CIP 104303 / KCTC 5404 / NCIMB 10678 / 9a)</name>
    <name type="common">Clostridium acidurici</name>
    <dbReference type="NCBI Taxonomy" id="1128398"/>
    <lineage>
        <taxon>Bacteria</taxon>
        <taxon>Bacillati</taxon>
        <taxon>Bacillota</taxon>
        <taxon>Tissierellia</taxon>
        <taxon>Tissierellales</taxon>
        <taxon>Gottschalkiaceae</taxon>
        <taxon>Gottschalkia</taxon>
    </lineage>
</organism>
<dbReference type="FunFam" id="3.30.470.20:FF:000026">
    <property type="entry name" value="Carbamoyl-phosphate synthase large chain"/>
    <property type="match status" value="1"/>
</dbReference>
<dbReference type="PROSITE" id="PS00866">
    <property type="entry name" value="CPSASE_1"/>
    <property type="match status" value="2"/>
</dbReference>
<evidence type="ECO:0000313" key="20">
    <source>
        <dbReference type="EMBL" id="AFS79327.1"/>
    </source>
</evidence>
<feature type="binding site" evidence="17">
    <location>
        <position position="780"/>
    </location>
    <ligand>
        <name>ATP</name>
        <dbReference type="ChEBI" id="CHEBI:30616"/>
        <label>2</label>
    </ligand>
</feature>
<feature type="region of interest" description="Allosteric domain" evidence="17">
    <location>
        <begin position="930"/>
        <end position="1063"/>
    </location>
</feature>
<dbReference type="PRINTS" id="PR00098">
    <property type="entry name" value="CPSASE"/>
</dbReference>
<comment type="catalytic activity">
    <reaction evidence="14 17">
        <text>hydrogencarbonate + NH4(+) + 2 ATP = carbamoyl phosphate + 2 ADP + phosphate + 2 H(+)</text>
        <dbReference type="Rhea" id="RHEA:18029"/>
        <dbReference type="ChEBI" id="CHEBI:15378"/>
        <dbReference type="ChEBI" id="CHEBI:17544"/>
        <dbReference type="ChEBI" id="CHEBI:28938"/>
        <dbReference type="ChEBI" id="CHEBI:30616"/>
        <dbReference type="ChEBI" id="CHEBI:43474"/>
        <dbReference type="ChEBI" id="CHEBI:58228"/>
        <dbReference type="ChEBI" id="CHEBI:456216"/>
        <dbReference type="EC" id="6.3.4.16"/>
    </reaction>
</comment>
<dbReference type="SUPFAM" id="SSF56059">
    <property type="entry name" value="Glutathione synthetase ATP-binding domain-like"/>
    <property type="match status" value="2"/>
</dbReference>
<feature type="binding site" evidence="17">
    <location>
        <position position="707"/>
    </location>
    <ligand>
        <name>ATP</name>
        <dbReference type="ChEBI" id="CHEBI:30616"/>
        <label>2</label>
    </ligand>
</feature>
<evidence type="ECO:0000256" key="11">
    <source>
        <dbReference type="ARBA" id="ARBA00022842"/>
    </source>
</evidence>
<dbReference type="FunFam" id="3.40.50.20:FF:000001">
    <property type="entry name" value="Carbamoyl-phosphate synthase large chain"/>
    <property type="match status" value="1"/>
</dbReference>
<dbReference type="SMART" id="SM01096">
    <property type="entry name" value="CPSase_L_D3"/>
    <property type="match status" value="1"/>
</dbReference>
<keyword evidence="13" id="KW-0464">Manganese</keyword>
<dbReference type="InterPro" id="IPR006275">
    <property type="entry name" value="CPSase_lsu"/>
</dbReference>
<dbReference type="HAMAP" id="MF_01210_B">
    <property type="entry name" value="CPSase_L_chain_B"/>
    <property type="match status" value="1"/>
</dbReference>
<dbReference type="EC" id="6.3.5.5" evidence="17"/>
<dbReference type="FunFam" id="3.40.50.20:FF:000002">
    <property type="entry name" value="Carbamoyl-phosphate synthase large chain"/>
    <property type="match status" value="1"/>
</dbReference>
<dbReference type="OrthoDB" id="9804197at2"/>
<comment type="cofactor">
    <cofactor evidence="17">
        <name>Mg(2+)</name>
        <dbReference type="ChEBI" id="CHEBI:18420"/>
    </cofactor>
    <cofactor evidence="17">
        <name>Mn(2+)</name>
        <dbReference type="ChEBI" id="CHEBI:29035"/>
    </cofactor>
    <text evidence="17">Binds 4 Mg(2+) or Mn(2+) ions per subunit.</text>
</comment>
<dbReference type="STRING" id="1128398.Curi_c23250"/>
<dbReference type="RefSeq" id="WP_014968461.1">
    <property type="nucleotide sequence ID" value="NC_018664.1"/>
</dbReference>
<dbReference type="InterPro" id="IPR005479">
    <property type="entry name" value="CPAse_ATP-bd"/>
</dbReference>
<dbReference type="PANTHER" id="PTHR11405">
    <property type="entry name" value="CARBAMOYLTRANSFERASE FAMILY MEMBER"/>
    <property type="match status" value="1"/>
</dbReference>
<feature type="binding site" evidence="17">
    <location>
        <position position="834"/>
    </location>
    <ligand>
        <name>Mg(2+)</name>
        <dbReference type="ChEBI" id="CHEBI:18420"/>
        <label>4</label>
    </ligand>
</feature>
<feature type="binding site" evidence="17">
    <location>
        <position position="748"/>
    </location>
    <ligand>
        <name>ATP</name>
        <dbReference type="ChEBI" id="CHEBI:30616"/>
        <label>2</label>
    </ligand>
</feature>
<dbReference type="NCBIfam" id="TIGR01369">
    <property type="entry name" value="CPSaseII_lrg"/>
    <property type="match status" value="1"/>
</dbReference>
<dbReference type="FunFam" id="3.30.1490.20:FF:000001">
    <property type="entry name" value="Carbamoyl-phosphate synthase large chain"/>
    <property type="match status" value="1"/>
</dbReference>
<dbReference type="SUPFAM" id="SSF48108">
    <property type="entry name" value="Carbamoyl phosphate synthetase, large subunit connection domain"/>
    <property type="match status" value="1"/>
</dbReference>
<feature type="binding site" evidence="17">
    <location>
        <position position="242"/>
    </location>
    <ligand>
        <name>ATP</name>
        <dbReference type="ChEBI" id="CHEBI:30616"/>
        <label>1</label>
    </ligand>
</feature>
<dbReference type="eggNOG" id="COG0458">
    <property type="taxonomic scope" value="Bacteria"/>
</dbReference>
<feature type="binding site" evidence="17">
    <location>
        <position position="129"/>
    </location>
    <ligand>
        <name>ATP</name>
        <dbReference type="ChEBI" id="CHEBI:30616"/>
        <label>1</label>
    </ligand>
</feature>
<keyword evidence="4 17" id="KW-0055">Arginine biosynthesis</keyword>
<dbReference type="GO" id="GO:0005737">
    <property type="term" value="C:cytoplasm"/>
    <property type="evidence" value="ECO:0007669"/>
    <property type="project" value="TreeGrafter"/>
</dbReference>
<evidence type="ECO:0000256" key="15">
    <source>
        <dbReference type="ARBA" id="ARBA00048816"/>
    </source>
</evidence>
<dbReference type="SMART" id="SM00851">
    <property type="entry name" value="MGS"/>
    <property type="match status" value="1"/>
</dbReference>
<dbReference type="EC" id="6.3.4.16" evidence="17"/>
<feature type="binding site" evidence="17">
    <location>
        <position position="176"/>
    </location>
    <ligand>
        <name>ATP</name>
        <dbReference type="ChEBI" id="CHEBI:30616"/>
        <label>1</label>
    </ligand>
</feature>
<dbReference type="SUPFAM" id="SSF52440">
    <property type="entry name" value="PreATP-grasp domain"/>
    <property type="match status" value="2"/>
</dbReference>
<feature type="binding site" evidence="17">
    <location>
        <position position="832"/>
    </location>
    <ligand>
        <name>Mg(2+)</name>
        <dbReference type="ChEBI" id="CHEBI:18420"/>
        <label>4</label>
    </ligand>
</feature>
<dbReference type="Gene3D" id="1.10.1030.10">
    <property type="entry name" value="Carbamoyl-phosphate synthetase, large subunit oligomerisation domain"/>
    <property type="match status" value="1"/>
</dbReference>
<dbReference type="InterPro" id="IPR036897">
    <property type="entry name" value="CarbamoylP_synth_lsu_oligo_sf"/>
</dbReference>
<name>K0B2J3_GOTA9</name>
<dbReference type="Proteomes" id="UP000006094">
    <property type="component" value="Chromosome"/>
</dbReference>
<evidence type="ECO:0000256" key="16">
    <source>
        <dbReference type="ARBA" id="ARBA00060037"/>
    </source>
</evidence>
<feature type="binding site" evidence="17">
    <location>
        <position position="298"/>
    </location>
    <ligand>
        <name>Mg(2+)</name>
        <dbReference type="ChEBI" id="CHEBI:18420"/>
        <label>1</label>
    </ligand>
</feature>
<feature type="binding site" evidence="17">
    <location>
        <position position="777"/>
    </location>
    <ligand>
        <name>ATP</name>
        <dbReference type="ChEBI" id="CHEBI:30616"/>
        <label>2</label>
    </ligand>
</feature>
<comment type="cofactor">
    <cofactor evidence="1">
        <name>Mn(2+)</name>
        <dbReference type="ChEBI" id="CHEBI:29035"/>
    </cofactor>
</comment>
<evidence type="ECO:0000256" key="3">
    <source>
        <dbReference type="ARBA" id="ARBA00009799"/>
    </source>
</evidence>
<sequence length="1063" mass="117523">MPLNKTLKKVMIIGSGPIVIGQAAEFDYSGTQACKAIKEEGIETVLVNSNPATIMTDANVADKVYIEPLTIEVLDKIMDKERPDGLLAGFGGQTALNLAMTLQEEGILEKYGVKLLGVKPNTIKKAEDREIFKDLMVEIGEPVAESIIATNLEQCEDFVSNNGYPVIIRPAYTLGGTGGGIASNHDELVEICLNGIEKSPIGQILLEQSVAGWKEIEFEVMRDGKDNCIVICGMENIDPVGVHTGDSIVVAPCQTLRDSEYQMLRSSALKIIRNLEIEGGCNVQYALDPFSQKYIVIEVNPRVSRSSALASKAAGYPIAKIASKIAIGYSLDELKNYVTKTSSAFFEPTLDYIVVKIPKWPFDKFSKAARKLGTQMKATGEVMSMGRTFESAILKALDSLEGKFVGIKMPSLLELSKEELIEKIQMCDDERIFALAQGLRIGMSVDELYELTKVDRWFLNGIKNIVDMEQTIKNNELNGELLKEAKKVGFTDAEISELSNVDIDRISELRKENRIYPVYKMVDTCAAEFDAQTPYYYSCYEQEDENEISDKKKIIVLGSGPIRIGQGIEFDYCCVHGVWAINEAGYESIIINNNPETVSTDFDTSDKLYFESLYIEDVMNIIEKEKPEGVVVQFGGQTAINLAEKLSKKGVTILGTSFESIDLAEDRGKFGELLNSLNILSPQGSMVTNLDEALEAVKKLGYPVIVRPSYVIGGRAMQVVYDDESLENYMTEAVNLSKEHPVLVDKYVMGTEIEVDAICDGEDVLIPGIMEHIERTGVHSGDSITVYPPITLSKEVIDKLVESTTKIATSLKTLGLINIQYVYDGKDIYVIEVNPRASRTVPILSKVTGVPMVKLAVESMLGKKLKDLGYGVGLRDNEDLYAVKIPVFSTEKLGDVDIYLGPEMKSTGEVLGVDSDLSSAVYKGFSASGLKMPTSGGMYISLRDVDKAEGKSLVEEYLALGFKLYGSLGTSEYLNNNGIDCEPIKLTQIEEKINNKEIDLIINTPTKGNDKERRGFRLRRKATEHRIPIFTSIDTAKLFLTAINIKKDNKSVEYRTMSEYFTK</sequence>
<dbReference type="UniPathway" id="UPA00070">
    <property type="reaction ID" value="UER00115"/>
</dbReference>
<feature type="binding site" evidence="17">
    <location>
        <position position="243"/>
    </location>
    <ligand>
        <name>ATP</name>
        <dbReference type="ChEBI" id="CHEBI:30616"/>
        <label>1</label>
    </ligand>
</feature>
<feature type="binding site" evidence="17">
    <location>
        <position position="284"/>
    </location>
    <ligand>
        <name>Mn(2+)</name>
        <dbReference type="ChEBI" id="CHEBI:29035"/>
        <label>1</label>
    </ligand>
</feature>
<gene>
    <name evidence="17 20" type="primary">carB</name>
    <name evidence="20" type="ordered locus">Curi_c23250</name>
</gene>
<dbReference type="Pfam" id="PF02787">
    <property type="entry name" value="CPSase_L_D3"/>
    <property type="match status" value="1"/>
</dbReference>
<dbReference type="AlphaFoldDB" id="K0B2J3"/>
<feature type="binding site" evidence="17">
    <location>
        <position position="298"/>
    </location>
    <ligand>
        <name>Mg(2+)</name>
        <dbReference type="ChEBI" id="CHEBI:18420"/>
        <label>2</label>
    </ligand>
</feature>
<dbReference type="InterPro" id="IPR016185">
    <property type="entry name" value="PreATP-grasp_dom_sf"/>
</dbReference>
<dbReference type="Gene3D" id="3.30.470.20">
    <property type="entry name" value="ATP-grasp fold, B domain"/>
    <property type="match status" value="2"/>
</dbReference>
<dbReference type="InterPro" id="IPR013815">
    <property type="entry name" value="ATP_grasp_subdomain_1"/>
</dbReference>
<dbReference type="KEGG" id="cad:Curi_c23250"/>
<feature type="binding site" evidence="17">
    <location>
        <position position="210"/>
    </location>
    <ligand>
        <name>ATP</name>
        <dbReference type="ChEBI" id="CHEBI:30616"/>
        <label>1</label>
    </ligand>
</feature>
<dbReference type="PROSITE" id="PS00867">
    <property type="entry name" value="CPSASE_2"/>
    <property type="match status" value="2"/>
</dbReference>
<dbReference type="NCBIfam" id="NF003671">
    <property type="entry name" value="PRK05294.1"/>
    <property type="match status" value="1"/>
</dbReference>
<comment type="domain">
    <text evidence="17">The large subunit is composed of 2 ATP-grasp domains that are involved in binding the 2 ATP molecules needed for carbamoyl phosphate synthesis. The N-terminal ATP-grasp domain (referred to as the carboxyphosphate synthetic component) catalyzes the ATP-dependent phosphorylation of hydrogencarbonate to carboxyphosphate and the subsequent nucleophilic attack by ammonia to form a carbamate intermediate. The C-terminal ATP-grasp domain (referred to as the carbamoyl phosphate synthetic component) then catalyzes the phosphorylation of carbamate with the second ATP to form the end product carbamoyl phosphate. The reactive and unstable enzyme intermediates are sequentially channeled from one active site to the next through the interior of the protein over a distance of at least 96 A.</text>
</comment>
<dbReference type="Gene3D" id="3.40.50.1380">
    <property type="entry name" value="Methylglyoxal synthase-like domain"/>
    <property type="match status" value="1"/>
</dbReference>
<dbReference type="InterPro" id="IPR011607">
    <property type="entry name" value="MGS-like_dom"/>
</dbReference>
<evidence type="ECO:0000256" key="13">
    <source>
        <dbReference type="ARBA" id="ARBA00023211"/>
    </source>
</evidence>
<keyword evidence="10 17" id="KW-0067">ATP-binding</keyword>
<feature type="domain" description="ATP-grasp" evidence="18">
    <location>
        <begin position="133"/>
        <end position="327"/>
    </location>
</feature>
<dbReference type="GO" id="GO:0005524">
    <property type="term" value="F:ATP binding"/>
    <property type="evidence" value="ECO:0007669"/>
    <property type="project" value="UniProtKB-UniRule"/>
</dbReference>
<dbReference type="PROSITE" id="PS51855">
    <property type="entry name" value="MGS"/>
    <property type="match status" value="1"/>
</dbReference>
<evidence type="ECO:0000256" key="14">
    <source>
        <dbReference type="ARBA" id="ARBA00047359"/>
    </source>
</evidence>
<feature type="binding site" evidence="17">
    <location>
        <position position="834"/>
    </location>
    <ligand>
        <name>Mn(2+)</name>
        <dbReference type="ChEBI" id="CHEBI:29035"/>
        <label>4</label>
    </ligand>
</feature>
<feature type="binding site" evidence="17">
    <location>
        <position position="778"/>
    </location>
    <ligand>
        <name>ATP</name>
        <dbReference type="ChEBI" id="CHEBI:30616"/>
        <label>2</label>
    </ligand>
</feature>
<evidence type="ECO:0000256" key="7">
    <source>
        <dbReference type="ARBA" id="ARBA00022723"/>
    </source>
</evidence>
<evidence type="ECO:0000259" key="19">
    <source>
        <dbReference type="PROSITE" id="PS51855"/>
    </source>
</evidence>
<dbReference type="Pfam" id="PF02786">
    <property type="entry name" value="CPSase_L_D2"/>
    <property type="match status" value="2"/>
</dbReference>
<reference evidence="20 21" key="1">
    <citation type="journal article" date="2012" name="PLoS ONE">
        <title>The purine-utilizing bacterium Clostridium acidurici 9a: a genome-guided metabolic reconsideration.</title>
        <authorList>
            <person name="Hartwich K."/>
            <person name="Poehlein A."/>
            <person name="Daniel R."/>
        </authorList>
    </citation>
    <scope>NUCLEOTIDE SEQUENCE [LARGE SCALE GENOMIC DNA]</scope>
    <source>
        <strain evidence="21">ATCC 7906 / DSM 604 / BCRC 14475 / CIP 104303 / KCTC 5404 / NCIMB 10678 / 9a</strain>
    </source>
</reference>
<dbReference type="EMBL" id="CP003326">
    <property type="protein sequence ID" value="AFS79327.1"/>
    <property type="molecule type" value="Genomic_DNA"/>
</dbReference>
<keyword evidence="12 17" id="KW-0665">Pyrimidine biosynthesis</keyword>
<feature type="binding site" evidence="17">
    <location>
        <position position="752"/>
    </location>
    <ligand>
        <name>ATP</name>
        <dbReference type="ChEBI" id="CHEBI:30616"/>
        <label>2</label>
    </ligand>
</feature>
<dbReference type="PATRIC" id="fig|1128398.3.peg.2406"/>
<dbReference type="InterPro" id="IPR036914">
    <property type="entry name" value="MGS-like_dom_sf"/>
</dbReference>
<feature type="binding site" evidence="17">
    <location>
        <position position="832"/>
    </location>
    <ligand>
        <name>Mn(2+)</name>
        <dbReference type="ChEBI" id="CHEBI:29035"/>
        <label>3</label>
    </ligand>
</feature>
<dbReference type="PROSITE" id="PS50975">
    <property type="entry name" value="ATP_GRASP"/>
    <property type="match status" value="2"/>
</dbReference>
<feature type="binding site" evidence="17">
    <location>
        <position position="169"/>
    </location>
    <ligand>
        <name>ATP</name>
        <dbReference type="ChEBI" id="CHEBI:30616"/>
        <label>1</label>
    </ligand>
</feature>
<comment type="pathway">
    <text evidence="17">Pyrimidine metabolism; UMP biosynthesis via de novo pathway; (S)-dihydroorotate from bicarbonate: step 1/3.</text>
</comment>
<feature type="binding site" evidence="17">
    <location>
        <position position="300"/>
    </location>
    <ligand>
        <name>Mg(2+)</name>
        <dbReference type="ChEBI" id="CHEBI:18420"/>
        <label>2</label>
    </ligand>
</feature>
<dbReference type="HOGENOM" id="CLU_000513_1_0_9"/>
<dbReference type="Gene3D" id="3.30.1490.20">
    <property type="entry name" value="ATP-grasp fold, A domain"/>
    <property type="match status" value="1"/>
</dbReference>
<evidence type="ECO:0000256" key="1">
    <source>
        <dbReference type="ARBA" id="ARBA00001936"/>
    </source>
</evidence>
<comment type="catalytic activity">
    <reaction evidence="15 17">
        <text>hydrogencarbonate + L-glutamine + 2 ATP + H2O = carbamoyl phosphate + L-glutamate + 2 ADP + phosphate + 2 H(+)</text>
        <dbReference type="Rhea" id="RHEA:18633"/>
        <dbReference type="ChEBI" id="CHEBI:15377"/>
        <dbReference type="ChEBI" id="CHEBI:15378"/>
        <dbReference type="ChEBI" id="CHEBI:17544"/>
        <dbReference type="ChEBI" id="CHEBI:29985"/>
        <dbReference type="ChEBI" id="CHEBI:30616"/>
        <dbReference type="ChEBI" id="CHEBI:43474"/>
        <dbReference type="ChEBI" id="CHEBI:58228"/>
        <dbReference type="ChEBI" id="CHEBI:58359"/>
        <dbReference type="ChEBI" id="CHEBI:456216"/>
        <dbReference type="EC" id="6.3.5.5"/>
    </reaction>
</comment>
<dbReference type="UniPathway" id="UPA00068">
    <property type="reaction ID" value="UER00171"/>
</dbReference>
<evidence type="ECO:0000256" key="17">
    <source>
        <dbReference type="HAMAP-Rule" id="MF_01210"/>
    </source>
</evidence>
<comment type="function">
    <text evidence="17">Large subunit of the glutamine-dependent carbamoyl phosphate synthetase (CPSase). CPSase catalyzes the formation of carbamoyl phosphate from the ammonia moiety of glutamine, carbonate, and phosphate donated by ATP, constituting the first step of 2 biosynthetic pathways, one leading to arginine and/or urea and the other to pyrimidine nucleotides. The large subunit (synthetase) binds the substrates ammonia (free or transferred from glutamine from the small subunit), hydrogencarbonate and ATP and carries out an ATP-coupled ligase reaction, activating hydrogencarbonate by forming carboxy phosphate which reacts with ammonia to form carbamoyl phosphate.</text>
</comment>
<comment type="caution">
    <text evidence="17">Lacks conserved residue(s) required for the propagation of feature annotation.</text>
</comment>
<feature type="binding site" evidence="17">
    <location>
        <position position="832"/>
    </location>
    <ligand>
        <name>ATP</name>
        <dbReference type="ChEBI" id="CHEBI:30616"/>
        <label>2</label>
    </ligand>
</feature>
<feature type="binding site" evidence="17">
    <location>
        <position position="175"/>
    </location>
    <ligand>
        <name>ATP</name>
        <dbReference type="ChEBI" id="CHEBI:30616"/>
        <label>1</label>
    </ligand>
</feature>
<evidence type="ECO:0000256" key="6">
    <source>
        <dbReference type="ARBA" id="ARBA00022605"/>
    </source>
</evidence>
<dbReference type="SUPFAM" id="SSF52335">
    <property type="entry name" value="Methylglyoxal synthase-like"/>
    <property type="match status" value="1"/>
</dbReference>
<keyword evidence="5 17" id="KW-0436">Ligase</keyword>
<comment type="pathway">
    <text evidence="2 17">Amino-acid biosynthesis; L-arginine biosynthesis; carbamoyl phosphate from bicarbonate: step 1/1.</text>
</comment>
<dbReference type="NCBIfam" id="NF009455">
    <property type="entry name" value="PRK12815.1"/>
    <property type="match status" value="1"/>
</dbReference>
<dbReference type="GO" id="GO:0006541">
    <property type="term" value="P:glutamine metabolic process"/>
    <property type="evidence" value="ECO:0007669"/>
    <property type="project" value="TreeGrafter"/>
</dbReference>
<feature type="binding site" evidence="17">
    <location>
        <position position="779"/>
    </location>
    <ligand>
        <name>ATP</name>
        <dbReference type="ChEBI" id="CHEBI:30616"/>
        <label>2</label>
    </ligand>
</feature>
<dbReference type="GO" id="GO:0046872">
    <property type="term" value="F:metal ion binding"/>
    <property type="evidence" value="ECO:0007669"/>
    <property type="project" value="UniProtKB-KW"/>
</dbReference>